<feature type="transmembrane region" description="Helical" evidence="5">
    <location>
        <begin position="211"/>
        <end position="234"/>
    </location>
</feature>
<reference evidence="7 8" key="1">
    <citation type="journal article" date="2020" name="Nature">
        <title>Bacterial chemolithoautotrophy via manganese oxidation.</title>
        <authorList>
            <person name="Yu H."/>
            <person name="Leadbetter J.R."/>
        </authorList>
    </citation>
    <scope>NUCLEOTIDE SEQUENCE [LARGE SCALE GENOMIC DNA]</scope>
    <source>
        <strain evidence="7 8">Mn-1</strain>
    </source>
</reference>
<evidence type="ECO:0000313" key="7">
    <source>
        <dbReference type="EMBL" id="NKE70073.1"/>
    </source>
</evidence>
<dbReference type="AlphaFoldDB" id="A0A7X6IA17"/>
<dbReference type="PROSITE" id="PS50801">
    <property type="entry name" value="STAS"/>
    <property type="match status" value="1"/>
</dbReference>
<feature type="transmembrane region" description="Helical" evidence="5">
    <location>
        <begin position="126"/>
        <end position="148"/>
    </location>
</feature>
<feature type="transmembrane region" description="Helical" evidence="5">
    <location>
        <begin position="335"/>
        <end position="365"/>
    </location>
</feature>
<organism evidence="7 8">
    <name type="scientific">Candidatus Manganitrophus noduliformans</name>
    <dbReference type="NCBI Taxonomy" id="2606439"/>
    <lineage>
        <taxon>Bacteria</taxon>
        <taxon>Pseudomonadati</taxon>
        <taxon>Nitrospirota</taxon>
        <taxon>Nitrospiria</taxon>
        <taxon>Candidatus Troglogloeales</taxon>
        <taxon>Candidatus Manganitrophaceae</taxon>
        <taxon>Candidatus Manganitrophus</taxon>
    </lineage>
</organism>
<proteinExistence type="predicted"/>
<dbReference type="InterPro" id="IPR011547">
    <property type="entry name" value="SLC26A/SulP_dom"/>
</dbReference>
<dbReference type="CDD" id="cd07042">
    <property type="entry name" value="STAS_SulP_like_sulfate_transporter"/>
    <property type="match status" value="1"/>
</dbReference>
<keyword evidence="4 5" id="KW-0472">Membrane</keyword>
<sequence length="579" mass="61835">MKTHFFTPPAIPADRFWTFLKSNYLVDVSGDFWGGVTSAVVALPLALAFALASGVDAKYGLYTAIVAAVVASVFGGSKVQITGPTGAMAVILAGIVAQYGIEKLWVAAVLAGIIQIALGLSRMGRFALYIPHPLIAGFTNGIAVIIFAGQLNNAFGLQIPAAGGSTFFEGLYTTLTHLPGLNLSALLLTATVVLIMLFMPVSITRRVPASLIGLTAATAAAALFQLNVPTIGAIPHVLPMPHLPAGAWGDLHTLLRPALALAALGSIESLLSAVVADSMMASERHDSNKELFGQGLANIVTAFFQGIPATGAIARTAVNVRSGAKSRLSSIFHSLALILIMFFFAEFASHIPLAALAGILMVTSIRMVEWENTRAIFRAPEADRIVLLITFAVTVAFDLILAVEIGLIAAGLLFIRRMSELGIMNQSVDEIVQSPEKAAPIQVCPYVVVVRIAGPLFFGAAEKFMNEIKKRIDMKVLILRLGQVNMIDATGAMAFRAIIDHTERIGAKLYISSLQPQVRFVLTQMGLMEMIPEGRVFDHADQAIRAASEQMEKEVCTGCRHYVNEQCDLFERPPEAAGV</sequence>
<dbReference type="RefSeq" id="WP_168058339.1">
    <property type="nucleotide sequence ID" value="NZ_VTOW01000001.1"/>
</dbReference>
<dbReference type="InterPro" id="IPR036513">
    <property type="entry name" value="STAS_dom_sf"/>
</dbReference>
<dbReference type="Pfam" id="PF01740">
    <property type="entry name" value="STAS"/>
    <property type="match status" value="1"/>
</dbReference>
<dbReference type="PANTHER" id="PTHR11814">
    <property type="entry name" value="SULFATE TRANSPORTER"/>
    <property type="match status" value="1"/>
</dbReference>
<evidence type="ECO:0000256" key="2">
    <source>
        <dbReference type="ARBA" id="ARBA00022692"/>
    </source>
</evidence>
<keyword evidence="8" id="KW-1185">Reference proteome</keyword>
<name>A0A7X6IA17_9BACT</name>
<evidence type="ECO:0000256" key="5">
    <source>
        <dbReference type="SAM" id="Phobius"/>
    </source>
</evidence>
<evidence type="ECO:0000259" key="6">
    <source>
        <dbReference type="PROSITE" id="PS50801"/>
    </source>
</evidence>
<keyword evidence="3 5" id="KW-1133">Transmembrane helix</keyword>
<feature type="transmembrane region" description="Helical" evidence="5">
    <location>
        <begin position="254"/>
        <end position="276"/>
    </location>
</feature>
<evidence type="ECO:0000256" key="1">
    <source>
        <dbReference type="ARBA" id="ARBA00004141"/>
    </source>
</evidence>
<dbReference type="EMBL" id="VTOW01000001">
    <property type="protein sequence ID" value="NKE70073.1"/>
    <property type="molecule type" value="Genomic_DNA"/>
</dbReference>
<feature type="transmembrane region" description="Helical" evidence="5">
    <location>
        <begin position="32"/>
        <end position="52"/>
    </location>
</feature>
<evidence type="ECO:0000256" key="4">
    <source>
        <dbReference type="ARBA" id="ARBA00023136"/>
    </source>
</evidence>
<feature type="transmembrane region" description="Helical" evidence="5">
    <location>
        <begin position="181"/>
        <end position="199"/>
    </location>
</feature>
<comment type="subcellular location">
    <subcellularLocation>
        <location evidence="1">Membrane</location>
        <topology evidence="1">Multi-pass membrane protein</topology>
    </subcellularLocation>
</comment>
<dbReference type="GO" id="GO:0016020">
    <property type="term" value="C:membrane"/>
    <property type="evidence" value="ECO:0007669"/>
    <property type="project" value="UniProtKB-SubCell"/>
</dbReference>
<dbReference type="Pfam" id="PF00916">
    <property type="entry name" value="Sulfate_transp"/>
    <property type="match status" value="1"/>
</dbReference>
<feature type="transmembrane region" description="Helical" evidence="5">
    <location>
        <begin position="89"/>
        <end position="114"/>
    </location>
</feature>
<accession>A0A7X6IA17</accession>
<keyword evidence="2 5" id="KW-0812">Transmembrane</keyword>
<dbReference type="InterPro" id="IPR001902">
    <property type="entry name" value="SLC26A/SulP_fam"/>
</dbReference>
<evidence type="ECO:0000313" key="8">
    <source>
        <dbReference type="Proteomes" id="UP000534783"/>
    </source>
</evidence>
<feature type="domain" description="STAS" evidence="6">
    <location>
        <begin position="437"/>
        <end position="547"/>
    </location>
</feature>
<dbReference type="InterPro" id="IPR002645">
    <property type="entry name" value="STAS_dom"/>
</dbReference>
<gene>
    <name evidence="7" type="ORF">MNODULE_04855</name>
</gene>
<dbReference type="Proteomes" id="UP000534783">
    <property type="component" value="Unassembled WGS sequence"/>
</dbReference>
<dbReference type="Gene3D" id="3.30.750.24">
    <property type="entry name" value="STAS domain"/>
    <property type="match status" value="1"/>
</dbReference>
<comment type="caution">
    <text evidence="7">The sequence shown here is derived from an EMBL/GenBank/DDBJ whole genome shotgun (WGS) entry which is preliminary data.</text>
</comment>
<feature type="transmembrane region" description="Helical" evidence="5">
    <location>
        <begin position="385"/>
        <end position="415"/>
    </location>
</feature>
<protein>
    <submittedName>
        <fullName evidence="7">SulP family inorganic anion transporter</fullName>
    </submittedName>
</protein>
<dbReference type="GO" id="GO:0055085">
    <property type="term" value="P:transmembrane transport"/>
    <property type="evidence" value="ECO:0007669"/>
    <property type="project" value="InterPro"/>
</dbReference>
<dbReference type="SUPFAM" id="SSF52091">
    <property type="entry name" value="SpoIIaa-like"/>
    <property type="match status" value="1"/>
</dbReference>
<feature type="transmembrane region" description="Helical" evidence="5">
    <location>
        <begin position="59"/>
        <end position="77"/>
    </location>
</feature>
<evidence type="ECO:0000256" key="3">
    <source>
        <dbReference type="ARBA" id="ARBA00022989"/>
    </source>
</evidence>